<evidence type="ECO:0000256" key="4">
    <source>
        <dbReference type="ARBA" id="ARBA00022692"/>
    </source>
</evidence>
<dbReference type="GO" id="GO:0005886">
    <property type="term" value="C:plasma membrane"/>
    <property type="evidence" value="ECO:0007669"/>
    <property type="project" value="UniProtKB-SubCell"/>
</dbReference>
<feature type="transmembrane region" description="Helical" evidence="7">
    <location>
        <begin position="44"/>
        <end position="65"/>
    </location>
</feature>
<evidence type="ECO:0000259" key="8">
    <source>
        <dbReference type="PROSITE" id="PS50850"/>
    </source>
</evidence>
<feature type="transmembrane region" description="Helical" evidence="7">
    <location>
        <begin position="249"/>
        <end position="270"/>
    </location>
</feature>
<evidence type="ECO:0000256" key="7">
    <source>
        <dbReference type="SAM" id="Phobius"/>
    </source>
</evidence>
<dbReference type="PANTHER" id="PTHR23517">
    <property type="entry name" value="RESISTANCE PROTEIN MDTM, PUTATIVE-RELATED-RELATED"/>
    <property type="match status" value="1"/>
</dbReference>
<evidence type="ECO:0000313" key="9">
    <source>
        <dbReference type="EMBL" id="MBD1382011.1"/>
    </source>
</evidence>
<feature type="transmembrane region" description="Helical" evidence="7">
    <location>
        <begin position="372"/>
        <end position="390"/>
    </location>
</feature>
<dbReference type="AlphaFoldDB" id="A0A926NQD4"/>
<dbReference type="SUPFAM" id="SSF103473">
    <property type="entry name" value="MFS general substrate transporter"/>
    <property type="match status" value="1"/>
</dbReference>
<feature type="transmembrane region" description="Helical" evidence="7">
    <location>
        <begin position="134"/>
        <end position="151"/>
    </location>
</feature>
<feature type="transmembrane region" description="Helical" evidence="7">
    <location>
        <begin position="220"/>
        <end position="237"/>
    </location>
</feature>
<evidence type="ECO:0000256" key="3">
    <source>
        <dbReference type="ARBA" id="ARBA00022475"/>
    </source>
</evidence>
<dbReference type="InterPro" id="IPR004748">
    <property type="entry name" value="Polyol_permease-like"/>
</dbReference>
<evidence type="ECO:0000256" key="5">
    <source>
        <dbReference type="ARBA" id="ARBA00022989"/>
    </source>
</evidence>
<protein>
    <submittedName>
        <fullName evidence="9">MFS transporter</fullName>
    </submittedName>
</protein>
<feature type="transmembrane region" description="Helical" evidence="7">
    <location>
        <begin position="97"/>
        <end position="122"/>
    </location>
</feature>
<dbReference type="InterPro" id="IPR036259">
    <property type="entry name" value="MFS_trans_sf"/>
</dbReference>
<organism evidence="9 10">
    <name type="scientific">Metabacillus arenae</name>
    <dbReference type="NCBI Taxonomy" id="2771434"/>
    <lineage>
        <taxon>Bacteria</taxon>
        <taxon>Bacillati</taxon>
        <taxon>Bacillota</taxon>
        <taxon>Bacilli</taxon>
        <taxon>Bacillales</taxon>
        <taxon>Bacillaceae</taxon>
        <taxon>Metabacillus</taxon>
    </lineage>
</organism>
<proteinExistence type="predicted"/>
<reference evidence="9" key="1">
    <citation type="submission" date="2020-09" db="EMBL/GenBank/DDBJ databases">
        <title>A novel bacterium of genus Bacillus, isolated from South China Sea.</title>
        <authorList>
            <person name="Huang H."/>
            <person name="Mo K."/>
            <person name="Hu Y."/>
        </authorList>
    </citation>
    <scope>NUCLEOTIDE SEQUENCE</scope>
    <source>
        <strain evidence="9">IB182487</strain>
    </source>
</reference>
<dbReference type="GO" id="GO:0022857">
    <property type="term" value="F:transmembrane transporter activity"/>
    <property type="evidence" value="ECO:0007669"/>
    <property type="project" value="InterPro"/>
</dbReference>
<accession>A0A926NQD4</accession>
<dbReference type="PROSITE" id="PS50850">
    <property type="entry name" value="MFS"/>
    <property type="match status" value="1"/>
</dbReference>
<dbReference type="InterPro" id="IPR020846">
    <property type="entry name" value="MFS_dom"/>
</dbReference>
<gene>
    <name evidence="9" type="ORF">IC621_17420</name>
</gene>
<feature type="transmembrane region" description="Helical" evidence="7">
    <location>
        <begin position="306"/>
        <end position="332"/>
    </location>
</feature>
<sequence>MPKSLFWGFVAILIFMTGDGVEQAFLSKQIVEMGFSPADSAMVFTVYGVTVALGSWLAALFADIWGPRRTMLIGLMIWIVFHVGFISLGTVPEDLNMMLIMYGLRGFGFPLFAYSFVVWIAYATPHKKLPTAMGWFWFAHSLGLGVFGSYMPSFTIPAIGYNGSLWLGLIFVIIGGLVGVLMTKGNYEKPKNENPAETIKKGITILFTNNKIAIASAVRIINQLAVYGFVVAMPLFLTSEEVGFTTSQWLQIWAAMYLVNIFFNLFWGFVANKMAWNKVVQYFGCIGLAIACLLFYYVPITFGPNYWLMLCVSGFFGAVLGAFAQMSAIFAAIDPENRGAAMSIHNLSAGLSQFIGPALAGLLFSLFGTEGLVWSLAGFYLLGFVLAQFLKIEQEQPLAEKESPNLVNKAL</sequence>
<keyword evidence="4 7" id="KW-0812">Transmembrane</keyword>
<dbReference type="EMBL" id="JACXAI010000024">
    <property type="protein sequence ID" value="MBD1382011.1"/>
    <property type="molecule type" value="Genomic_DNA"/>
</dbReference>
<feature type="transmembrane region" description="Helical" evidence="7">
    <location>
        <begin position="72"/>
        <end position="91"/>
    </location>
</feature>
<feature type="transmembrane region" description="Helical" evidence="7">
    <location>
        <begin position="282"/>
        <end position="300"/>
    </location>
</feature>
<evidence type="ECO:0000256" key="6">
    <source>
        <dbReference type="ARBA" id="ARBA00023136"/>
    </source>
</evidence>
<keyword evidence="2" id="KW-0813">Transport</keyword>
<dbReference type="Proteomes" id="UP000626844">
    <property type="component" value="Unassembled WGS sequence"/>
</dbReference>
<dbReference type="InterPro" id="IPR011701">
    <property type="entry name" value="MFS"/>
</dbReference>
<feature type="domain" description="Major facilitator superfamily (MFS) profile" evidence="8">
    <location>
        <begin position="4"/>
        <end position="395"/>
    </location>
</feature>
<keyword evidence="5 7" id="KW-1133">Transmembrane helix</keyword>
<dbReference type="Pfam" id="PF07690">
    <property type="entry name" value="MFS_1"/>
    <property type="match status" value="1"/>
</dbReference>
<feature type="transmembrane region" description="Helical" evidence="7">
    <location>
        <begin position="344"/>
        <end position="366"/>
    </location>
</feature>
<evidence type="ECO:0000256" key="2">
    <source>
        <dbReference type="ARBA" id="ARBA00022448"/>
    </source>
</evidence>
<comment type="caution">
    <text evidence="9">The sequence shown here is derived from an EMBL/GenBank/DDBJ whole genome shotgun (WGS) entry which is preliminary data.</text>
</comment>
<name>A0A926NQD4_9BACI</name>
<dbReference type="InterPro" id="IPR050171">
    <property type="entry name" value="MFS_Transporters"/>
</dbReference>
<dbReference type="CDD" id="cd17337">
    <property type="entry name" value="MFS_CsbX"/>
    <property type="match status" value="1"/>
</dbReference>
<keyword evidence="10" id="KW-1185">Reference proteome</keyword>
<dbReference type="NCBIfam" id="TIGR00897">
    <property type="entry name" value="2A0118"/>
    <property type="match status" value="1"/>
</dbReference>
<feature type="transmembrane region" description="Helical" evidence="7">
    <location>
        <begin position="163"/>
        <end position="182"/>
    </location>
</feature>
<keyword evidence="3" id="KW-1003">Cell membrane</keyword>
<evidence type="ECO:0000256" key="1">
    <source>
        <dbReference type="ARBA" id="ARBA00004651"/>
    </source>
</evidence>
<comment type="subcellular location">
    <subcellularLocation>
        <location evidence="1">Cell membrane</location>
        <topology evidence="1">Multi-pass membrane protein</topology>
    </subcellularLocation>
</comment>
<dbReference type="Gene3D" id="1.20.1250.20">
    <property type="entry name" value="MFS general substrate transporter like domains"/>
    <property type="match status" value="2"/>
</dbReference>
<keyword evidence="6 7" id="KW-0472">Membrane</keyword>
<evidence type="ECO:0000313" key="10">
    <source>
        <dbReference type="Proteomes" id="UP000626844"/>
    </source>
</evidence>